<gene>
    <name evidence="6" type="ORF">OGAPHI_002282</name>
</gene>
<reference evidence="6" key="2">
    <citation type="submission" date="2021-01" db="EMBL/GenBank/DDBJ databases">
        <authorList>
            <person name="Schikora-Tamarit M.A."/>
        </authorList>
    </citation>
    <scope>NUCLEOTIDE SEQUENCE</scope>
    <source>
        <strain evidence="6">CBS6075</strain>
    </source>
</reference>
<dbReference type="Proteomes" id="UP000769157">
    <property type="component" value="Unassembled WGS sequence"/>
</dbReference>
<evidence type="ECO:0000256" key="2">
    <source>
        <dbReference type="ARBA" id="ARBA00022664"/>
    </source>
</evidence>
<feature type="region of interest" description="Disordered" evidence="4">
    <location>
        <begin position="442"/>
        <end position="479"/>
    </location>
</feature>
<keyword evidence="3" id="KW-0539">Nucleus</keyword>
<dbReference type="OrthoDB" id="331600at2759"/>
<name>A0A9P8PA76_9ASCO</name>
<dbReference type="InterPro" id="IPR021850">
    <property type="entry name" value="Symplekin/Pta1"/>
</dbReference>
<comment type="caution">
    <text evidence="6">The sequence shown here is derived from an EMBL/GenBank/DDBJ whole genome shotgun (WGS) entry which is preliminary data.</text>
</comment>
<comment type="subcellular location">
    <subcellularLocation>
        <location evidence="1">Nucleus</location>
    </subcellularLocation>
</comment>
<dbReference type="GeneID" id="70234249"/>
<dbReference type="GO" id="GO:0005847">
    <property type="term" value="C:mRNA cleavage and polyadenylation specificity factor complex"/>
    <property type="evidence" value="ECO:0007669"/>
    <property type="project" value="TreeGrafter"/>
</dbReference>
<sequence length="724" mass="83370">MASEQDKNQIEQLQEAEKLAFDHPEFFEQVLDTTISICLATPLNDFKLQFQCLNFIYKAFHQKKIESSSIRIQQSAKLIDLLDYFIIRNEEKSPNYMIIQKCIDILTASYDLIFLNMINSPDESEWDRLTNIKEYLLSQLTSSYPLQPYNPESDLFRSIGCKNSIIKLTGKVIQVQLPSTSSSEKIEDDISVSMIGSTHPFLLNANLSSQAQNLLDSLFVLINEDIILPTGVFTTIMSTLMTLFKTRSKFVSNKFIMFVLAYESQLKLDPRFEKDQKLKMKLIKRFNDRIDKCLISFLLNKGFLAKDPGLKTRFENKFNYLVEKSRKQRQGGIIDVDIDDDDDEVKEIKRQKLEAIQQNDMMFYNESRIARSNDYKAIYTLIKPEDQLTGFEMSSIPVQILSSMVIAALSKVTTPKLIKGLNIVSDRYKELTSNTDSAFEGEYLPADKNLKRKREDNDDDDGQAHSRVKYEGENGGGNDVDGINDDDELKGEFVVPLPDEFSISRKKDQLKLIIDNFINLSAKKIKQSKSSSDNAGQQQMALQRVAIPNWDKDSWIKLLSRLATRGLGNKDLSDCVRETLFNYLKDDVKNRIDGVIEWLNEEYFSEIQAKSEPIPSPDGYYMKYAGYFLDNLIPFLESADRKIFIRLLSELPYLQNTLIWKIKSLCKDPVRSKLGFQSLLYLIMFRPPVVKDCLDLIKEMHDDPSSDDALQQECSNYLKKYSPK</sequence>
<evidence type="ECO:0000313" key="6">
    <source>
        <dbReference type="EMBL" id="KAH3668528.1"/>
    </source>
</evidence>
<proteinExistence type="predicted"/>
<dbReference type="Gene3D" id="1.25.10.10">
    <property type="entry name" value="Leucine-rich Repeat Variant"/>
    <property type="match status" value="1"/>
</dbReference>
<evidence type="ECO:0000313" key="7">
    <source>
        <dbReference type="Proteomes" id="UP000769157"/>
    </source>
</evidence>
<evidence type="ECO:0000256" key="4">
    <source>
        <dbReference type="SAM" id="MobiDB-lite"/>
    </source>
</evidence>
<evidence type="ECO:0000259" key="5">
    <source>
        <dbReference type="Pfam" id="PF11935"/>
    </source>
</evidence>
<reference evidence="6" key="1">
    <citation type="journal article" date="2021" name="Open Biol.">
        <title>Shared evolutionary footprints suggest mitochondrial oxidative damage underlies multiple complex I losses in fungi.</title>
        <authorList>
            <person name="Schikora-Tamarit M.A."/>
            <person name="Marcet-Houben M."/>
            <person name="Nosek J."/>
            <person name="Gabaldon T."/>
        </authorList>
    </citation>
    <scope>NUCLEOTIDE SEQUENCE</scope>
    <source>
        <strain evidence="6">CBS6075</strain>
    </source>
</reference>
<dbReference type="InterPro" id="IPR032460">
    <property type="entry name" value="Symplekin/Pta1_N"/>
</dbReference>
<dbReference type="RefSeq" id="XP_046062942.1">
    <property type="nucleotide sequence ID" value="XM_046203135.1"/>
</dbReference>
<organism evidence="6 7">
    <name type="scientific">Ogataea philodendri</name>
    <dbReference type="NCBI Taxonomy" id="1378263"/>
    <lineage>
        <taxon>Eukaryota</taxon>
        <taxon>Fungi</taxon>
        <taxon>Dikarya</taxon>
        <taxon>Ascomycota</taxon>
        <taxon>Saccharomycotina</taxon>
        <taxon>Pichiomycetes</taxon>
        <taxon>Pichiales</taxon>
        <taxon>Pichiaceae</taxon>
        <taxon>Ogataea</taxon>
    </lineage>
</organism>
<keyword evidence="2" id="KW-0507">mRNA processing</keyword>
<accession>A0A9P8PA76</accession>
<dbReference type="AlphaFoldDB" id="A0A9P8PA76"/>
<dbReference type="PANTHER" id="PTHR15245:SF20">
    <property type="entry name" value="SYMPLEKIN"/>
    <property type="match status" value="1"/>
</dbReference>
<dbReference type="Pfam" id="PF11935">
    <property type="entry name" value="SYMPK_PTA1_N"/>
    <property type="match status" value="1"/>
</dbReference>
<evidence type="ECO:0000256" key="1">
    <source>
        <dbReference type="ARBA" id="ARBA00004123"/>
    </source>
</evidence>
<dbReference type="InterPro" id="IPR011989">
    <property type="entry name" value="ARM-like"/>
</dbReference>
<feature type="domain" description="Symplekin/Pta1 N-terminal" evidence="5">
    <location>
        <begin position="98"/>
        <end position="318"/>
    </location>
</feature>
<keyword evidence="7" id="KW-1185">Reference proteome</keyword>
<dbReference type="EMBL" id="JAEUBE010000158">
    <property type="protein sequence ID" value="KAH3668528.1"/>
    <property type="molecule type" value="Genomic_DNA"/>
</dbReference>
<dbReference type="GO" id="GO:0006397">
    <property type="term" value="P:mRNA processing"/>
    <property type="evidence" value="ECO:0007669"/>
    <property type="project" value="UniProtKB-KW"/>
</dbReference>
<protein>
    <recommendedName>
        <fullName evidence="5">Symplekin/Pta1 N-terminal domain-containing protein</fullName>
    </recommendedName>
</protein>
<evidence type="ECO:0000256" key="3">
    <source>
        <dbReference type="ARBA" id="ARBA00023242"/>
    </source>
</evidence>
<dbReference type="PANTHER" id="PTHR15245">
    <property type="entry name" value="SYMPLEKIN-RELATED"/>
    <property type="match status" value="1"/>
</dbReference>
<feature type="compositionally biased region" description="Basic and acidic residues" evidence="4">
    <location>
        <begin position="462"/>
        <end position="472"/>
    </location>
</feature>